<organism evidence="2 3">
    <name type="scientific">Talaromyces rugulosus</name>
    <name type="common">Penicillium rugulosum</name>
    <dbReference type="NCBI Taxonomy" id="121627"/>
    <lineage>
        <taxon>Eukaryota</taxon>
        <taxon>Fungi</taxon>
        <taxon>Dikarya</taxon>
        <taxon>Ascomycota</taxon>
        <taxon>Pezizomycotina</taxon>
        <taxon>Eurotiomycetes</taxon>
        <taxon>Eurotiomycetidae</taxon>
        <taxon>Eurotiales</taxon>
        <taxon>Trichocomaceae</taxon>
        <taxon>Talaromyces</taxon>
        <taxon>Talaromyces sect. Islandici</taxon>
    </lineage>
</organism>
<dbReference type="Proteomes" id="UP000509510">
    <property type="component" value="Chromosome I"/>
</dbReference>
<sequence>MADDAAAADERLLQRLNALKPSTVRLQRERKPLDFDTQSPGLFTSPGVDPSLYGSLDGASGNYTEEEEGITPETLFDGDAIDDLIASLDQPHDLTLQPSNDGADDQVRSLLTDANEFVKDTGGNGFTKDVSHHETKIQKDDCIKLPTQNDDDNSSSDEEKDEAEAARYLESILDELNVQHLSNPQKQDLPIQEPEPHSPDNNNNKDDQDVDDALAQKFAALSLPSVPADLPGTKKDRAEERRIQTEFCCVCYDTATTKCLDCEGNQFFCARCWKEMHIGEETVWADQPHKSVKYEPSSN</sequence>
<feature type="compositionally biased region" description="Acidic residues" evidence="1">
    <location>
        <begin position="149"/>
        <end position="162"/>
    </location>
</feature>
<feature type="region of interest" description="Disordered" evidence="1">
    <location>
        <begin position="120"/>
        <end position="164"/>
    </location>
</feature>
<dbReference type="AlphaFoldDB" id="A0A7H8QJZ9"/>
<keyword evidence="3" id="KW-1185">Reference proteome</keyword>
<dbReference type="KEGG" id="trg:TRUGW13939_01084"/>
<dbReference type="GO" id="GO:0032266">
    <property type="term" value="F:phosphatidylinositol-3-phosphate binding"/>
    <property type="evidence" value="ECO:0007669"/>
    <property type="project" value="TreeGrafter"/>
</dbReference>
<evidence type="ECO:0000313" key="2">
    <source>
        <dbReference type="EMBL" id="QKX54002.1"/>
    </source>
</evidence>
<name>A0A7H8QJZ9_TALRU</name>
<dbReference type="EMBL" id="CP055898">
    <property type="protein sequence ID" value="QKX54002.1"/>
    <property type="molecule type" value="Genomic_DNA"/>
</dbReference>
<dbReference type="SUPFAM" id="SSF57845">
    <property type="entry name" value="B-box zinc-binding domain"/>
    <property type="match status" value="1"/>
</dbReference>
<feature type="compositionally biased region" description="Basic and acidic residues" evidence="1">
    <location>
        <begin position="194"/>
        <end position="207"/>
    </location>
</feature>
<feature type="compositionally biased region" description="Basic and acidic residues" evidence="1">
    <location>
        <begin position="129"/>
        <end position="143"/>
    </location>
</feature>
<dbReference type="GO" id="GO:0044878">
    <property type="term" value="P:mitotic cytokinesis checkpoint signaling"/>
    <property type="evidence" value="ECO:0007669"/>
    <property type="project" value="TreeGrafter"/>
</dbReference>
<evidence type="ECO:0000256" key="1">
    <source>
        <dbReference type="SAM" id="MobiDB-lite"/>
    </source>
</evidence>
<evidence type="ECO:0000313" key="3">
    <source>
        <dbReference type="Proteomes" id="UP000509510"/>
    </source>
</evidence>
<proteinExistence type="predicted"/>
<accession>A0A7H8QJZ9</accession>
<dbReference type="OrthoDB" id="5335351at2759"/>
<dbReference type="GO" id="GO:0032154">
    <property type="term" value="C:cleavage furrow"/>
    <property type="evidence" value="ECO:0007669"/>
    <property type="project" value="TreeGrafter"/>
</dbReference>
<dbReference type="PANTHER" id="PTHR46603">
    <property type="entry name" value="ABSCISSION/NOCUT CHECKPOINT REGULATOR"/>
    <property type="match status" value="1"/>
</dbReference>
<reference evidence="3" key="1">
    <citation type="submission" date="2020-06" db="EMBL/GenBank/DDBJ databases">
        <title>A chromosome-scale genome assembly of Talaromyces rugulosus W13939.</title>
        <authorList>
            <person name="Wang B."/>
            <person name="Guo L."/>
            <person name="Ye K."/>
            <person name="Wang L."/>
        </authorList>
    </citation>
    <scope>NUCLEOTIDE SEQUENCE [LARGE SCALE GENOMIC DNA]</scope>
    <source>
        <strain evidence="3">W13939</strain>
    </source>
</reference>
<dbReference type="GO" id="GO:0009838">
    <property type="term" value="P:abscission"/>
    <property type="evidence" value="ECO:0007669"/>
    <property type="project" value="TreeGrafter"/>
</dbReference>
<dbReference type="GO" id="GO:0030496">
    <property type="term" value="C:midbody"/>
    <property type="evidence" value="ECO:0007669"/>
    <property type="project" value="TreeGrafter"/>
</dbReference>
<protein>
    <submittedName>
        <fullName evidence="2">Uncharacterized protein</fullName>
    </submittedName>
</protein>
<feature type="region of interest" description="Disordered" evidence="1">
    <location>
        <begin position="23"/>
        <end position="68"/>
    </location>
</feature>
<dbReference type="PANTHER" id="PTHR46603:SF1">
    <property type="entry name" value="ABSCISSION_NOCUT CHECKPOINT REGULATOR"/>
    <property type="match status" value="1"/>
</dbReference>
<dbReference type="RefSeq" id="XP_035340181.1">
    <property type="nucleotide sequence ID" value="XM_035484288.1"/>
</dbReference>
<gene>
    <name evidence="2" type="ORF">TRUGW13939_01084</name>
</gene>
<feature type="region of interest" description="Disordered" evidence="1">
    <location>
        <begin position="184"/>
        <end position="208"/>
    </location>
</feature>
<dbReference type="GeneID" id="55988597"/>